<comment type="caution">
    <text evidence="2">The sequence shown here is derived from an EMBL/GenBank/DDBJ whole genome shotgun (WGS) entry which is preliminary data.</text>
</comment>
<gene>
    <name evidence="2" type="ORF">KDA27_22220</name>
</gene>
<name>A0A956NGI3_UNCEI</name>
<reference evidence="2" key="1">
    <citation type="submission" date="2020-04" db="EMBL/GenBank/DDBJ databases">
        <authorList>
            <person name="Zhang T."/>
        </authorList>
    </citation>
    <scope>NUCLEOTIDE SEQUENCE</scope>
    <source>
        <strain evidence="2">HKST-UBA02</strain>
    </source>
</reference>
<evidence type="ECO:0000313" key="2">
    <source>
        <dbReference type="EMBL" id="MCA9758529.1"/>
    </source>
</evidence>
<feature type="non-terminal residue" evidence="2">
    <location>
        <position position="61"/>
    </location>
</feature>
<reference evidence="2" key="2">
    <citation type="journal article" date="2021" name="Microbiome">
        <title>Successional dynamics and alternative stable states in a saline activated sludge microbial community over 9 years.</title>
        <authorList>
            <person name="Wang Y."/>
            <person name="Ye J."/>
            <person name="Ju F."/>
            <person name="Liu L."/>
            <person name="Boyd J.A."/>
            <person name="Deng Y."/>
            <person name="Parks D.H."/>
            <person name="Jiang X."/>
            <person name="Yin X."/>
            <person name="Woodcroft B.J."/>
            <person name="Tyson G.W."/>
            <person name="Hugenholtz P."/>
            <person name="Polz M.F."/>
            <person name="Zhang T."/>
        </authorList>
    </citation>
    <scope>NUCLEOTIDE SEQUENCE</scope>
    <source>
        <strain evidence="2">HKST-UBA02</strain>
    </source>
</reference>
<feature type="region of interest" description="Disordered" evidence="1">
    <location>
        <begin position="40"/>
        <end position="61"/>
    </location>
</feature>
<evidence type="ECO:0000313" key="3">
    <source>
        <dbReference type="Proteomes" id="UP000739538"/>
    </source>
</evidence>
<evidence type="ECO:0000256" key="1">
    <source>
        <dbReference type="SAM" id="MobiDB-lite"/>
    </source>
</evidence>
<accession>A0A956NGI3</accession>
<proteinExistence type="predicted"/>
<feature type="compositionally biased region" description="Polar residues" evidence="1">
    <location>
        <begin position="47"/>
        <end position="61"/>
    </location>
</feature>
<organism evidence="2 3">
    <name type="scientific">Eiseniibacteriota bacterium</name>
    <dbReference type="NCBI Taxonomy" id="2212470"/>
    <lineage>
        <taxon>Bacteria</taxon>
        <taxon>Candidatus Eiseniibacteriota</taxon>
    </lineage>
</organism>
<dbReference type="EMBL" id="JAGQHS010000182">
    <property type="protein sequence ID" value="MCA9758529.1"/>
    <property type="molecule type" value="Genomic_DNA"/>
</dbReference>
<protein>
    <submittedName>
        <fullName evidence="2">Uncharacterized protein</fullName>
    </submittedName>
</protein>
<sequence length="61" mass="6543">MLRSILLALGVICAFLLAPKLERALDLHSEEKVLQLETRMQEPASETLHSAANPSAALGSS</sequence>
<dbReference type="Proteomes" id="UP000739538">
    <property type="component" value="Unassembled WGS sequence"/>
</dbReference>
<dbReference type="AlphaFoldDB" id="A0A956NGI3"/>